<evidence type="ECO:0000256" key="11">
    <source>
        <dbReference type="ARBA" id="ARBA00042154"/>
    </source>
</evidence>
<reference evidence="17" key="1">
    <citation type="submission" date="2017-10" db="EMBL/GenBank/DDBJ databases">
        <title>Rapid genome shrinkage in a self-fertile nematode reveals novel sperm competition proteins.</title>
        <authorList>
            <person name="Yin D."/>
            <person name="Schwarz E.M."/>
            <person name="Thomas C.G."/>
            <person name="Felde R.L."/>
            <person name="Korf I.F."/>
            <person name="Cutter A.D."/>
            <person name="Schartner C.M."/>
            <person name="Ralston E.J."/>
            <person name="Meyer B.J."/>
            <person name="Haag E.S."/>
        </authorList>
    </citation>
    <scope>NUCLEOTIDE SEQUENCE [LARGE SCALE GENOMIC DNA]</scope>
    <source>
        <strain evidence="17">JU1422</strain>
    </source>
</reference>
<feature type="domain" description="USP" evidence="15">
    <location>
        <begin position="89"/>
        <end position="381"/>
    </location>
</feature>
<evidence type="ECO:0000256" key="5">
    <source>
        <dbReference type="ARBA" id="ARBA00022670"/>
    </source>
</evidence>
<evidence type="ECO:0000256" key="10">
    <source>
        <dbReference type="ARBA" id="ARBA00041300"/>
    </source>
</evidence>
<dbReference type="GO" id="GO:0006508">
    <property type="term" value="P:proteolysis"/>
    <property type="evidence" value="ECO:0007669"/>
    <property type="project" value="UniProtKB-KW"/>
</dbReference>
<accession>A0A2G5TAU1</accession>
<dbReference type="SUPFAM" id="SSF54001">
    <property type="entry name" value="Cysteine proteinases"/>
    <property type="match status" value="1"/>
</dbReference>
<sequence length="402" mass="46138">MTVNNEGWGAFKTNKWLFTTPSSSGGRPQTPVSNSRVTDGENSLETPVKRANRPRTLSDRGNEILDNHEAVRSLYAWTWNELKENYPEKGISNPSVFCYAISCIQLLSHVPAVVRFLQEHRCQDHLCLACCWRRYFFHAQGKSAPIGWFADAFKKDRKFNAGLQEDAHDALLEILAKLDKAAAKNPPPLKNRKLSDDLFGYSIRNEVQCKRCQYKHVYYENNTVMTVRMMRKDPSGHRHSIKDLMRNLFNPSVISGYICTKCKNKNYEAPVKPTLLRAPQVLLLHISRFSYDKEARKISRPVTLNETLDVSSMATASQSTVYKFCGAIIHAGQQLDFGHYWCVTRSRRKENSLITLNDSQVFQHASLHDLPQSYIVMYRRKEHLPTENQPQPTAPNNDRSMI</sequence>
<dbReference type="InterPro" id="IPR001394">
    <property type="entry name" value="Peptidase_C19_UCH"/>
</dbReference>
<dbReference type="GO" id="GO:0016579">
    <property type="term" value="P:protein deubiquitination"/>
    <property type="evidence" value="ECO:0007669"/>
    <property type="project" value="InterPro"/>
</dbReference>
<comment type="subcellular location">
    <subcellularLocation>
        <location evidence="2">Nucleus</location>
        <location evidence="2">Nucleolus</location>
    </subcellularLocation>
</comment>
<evidence type="ECO:0000256" key="14">
    <source>
        <dbReference type="SAM" id="MobiDB-lite"/>
    </source>
</evidence>
<dbReference type="GO" id="GO:0005730">
    <property type="term" value="C:nucleolus"/>
    <property type="evidence" value="ECO:0007669"/>
    <property type="project" value="UniProtKB-SubCell"/>
</dbReference>
<dbReference type="AlphaFoldDB" id="A0A2G5TAU1"/>
<evidence type="ECO:0000256" key="8">
    <source>
        <dbReference type="ARBA" id="ARBA00022807"/>
    </source>
</evidence>
<evidence type="ECO:0000256" key="2">
    <source>
        <dbReference type="ARBA" id="ARBA00004604"/>
    </source>
</evidence>
<dbReference type="EMBL" id="PDUG01000005">
    <property type="protein sequence ID" value="PIC24392.1"/>
    <property type="molecule type" value="Genomic_DNA"/>
</dbReference>
<feature type="region of interest" description="Disordered" evidence="14">
    <location>
        <begin position="383"/>
        <end position="402"/>
    </location>
</feature>
<dbReference type="OrthoDB" id="420187at2759"/>
<feature type="compositionally biased region" description="Polar residues" evidence="14">
    <location>
        <begin position="19"/>
        <end position="45"/>
    </location>
</feature>
<keyword evidence="6" id="KW-0833">Ubl conjugation pathway</keyword>
<evidence type="ECO:0000256" key="4">
    <source>
        <dbReference type="ARBA" id="ARBA00012759"/>
    </source>
</evidence>
<name>A0A2G5TAU1_9PELO</name>
<evidence type="ECO:0000256" key="7">
    <source>
        <dbReference type="ARBA" id="ARBA00022801"/>
    </source>
</evidence>
<keyword evidence="7" id="KW-0378">Hydrolase</keyword>
<evidence type="ECO:0000259" key="15">
    <source>
        <dbReference type="PROSITE" id="PS50235"/>
    </source>
</evidence>
<dbReference type="PROSITE" id="PS50235">
    <property type="entry name" value="USP_3"/>
    <property type="match status" value="1"/>
</dbReference>
<dbReference type="PANTHER" id="PTHR24006">
    <property type="entry name" value="UBIQUITIN CARBOXYL-TERMINAL HYDROLASE"/>
    <property type="match status" value="1"/>
</dbReference>
<evidence type="ECO:0000256" key="6">
    <source>
        <dbReference type="ARBA" id="ARBA00022786"/>
    </source>
</evidence>
<dbReference type="InterPro" id="IPR050164">
    <property type="entry name" value="Peptidase_C19"/>
</dbReference>
<evidence type="ECO:0000313" key="16">
    <source>
        <dbReference type="EMBL" id="PIC24392.1"/>
    </source>
</evidence>
<dbReference type="FunFam" id="3.90.70.10:FF:000380">
    <property type="entry name" value="Protein CBG01315"/>
    <property type="match status" value="1"/>
</dbReference>
<comment type="catalytic activity">
    <reaction evidence="1">
        <text>Thiol-dependent hydrolysis of ester, thioester, amide, peptide and isopeptide bonds formed by the C-terminal Gly of ubiquitin (a 76-residue protein attached to proteins as an intracellular targeting signal).</text>
        <dbReference type="EC" id="3.4.19.12"/>
    </reaction>
</comment>
<evidence type="ECO:0000313" key="17">
    <source>
        <dbReference type="Proteomes" id="UP000230233"/>
    </source>
</evidence>
<evidence type="ECO:0000256" key="3">
    <source>
        <dbReference type="ARBA" id="ARBA00009085"/>
    </source>
</evidence>
<dbReference type="GO" id="GO:0005829">
    <property type="term" value="C:cytosol"/>
    <property type="evidence" value="ECO:0007669"/>
    <property type="project" value="TreeGrafter"/>
</dbReference>
<evidence type="ECO:0000256" key="9">
    <source>
        <dbReference type="ARBA" id="ARBA00039432"/>
    </source>
</evidence>
<evidence type="ECO:0000256" key="12">
    <source>
        <dbReference type="ARBA" id="ARBA00042420"/>
    </source>
</evidence>
<evidence type="ECO:0000256" key="1">
    <source>
        <dbReference type="ARBA" id="ARBA00000707"/>
    </source>
</evidence>
<dbReference type="InterPro" id="IPR038765">
    <property type="entry name" value="Papain-like_cys_pep_sf"/>
</dbReference>
<comment type="caution">
    <text evidence="16">The sequence shown here is derived from an EMBL/GenBank/DDBJ whole genome shotgun (WGS) entry which is preliminary data.</text>
</comment>
<dbReference type="InterPro" id="IPR028889">
    <property type="entry name" value="USP"/>
</dbReference>
<feature type="region of interest" description="Disordered" evidence="14">
    <location>
        <begin position="19"/>
        <end position="60"/>
    </location>
</feature>
<dbReference type="Pfam" id="PF00443">
    <property type="entry name" value="UCH"/>
    <property type="match status" value="1"/>
</dbReference>
<organism evidence="16 17">
    <name type="scientific">Caenorhabditis nigoni</name>
    <dbReference type="NCBI Taxonomy" id="1611254"/>
    <lineage>
        <taxon>Eukaryota</taxon>
        <taxon>Metazoa</taxon>
        <taxon>Ecdysozoa</taxon>
        <taxon>Nematoda</taxon>
        <taxon>Chromadorea</taxon>
        <taxon>Rhabditida</taxon>
        <taxon>Rhabditina</taxon>
        <taxon>Rhabditomorpha</taxon>
        <taxon>Rhabditoidea</taxon>
        <taxon>Rhabditidae</taxon>
        <taxon>Peloderinae</taxon>
        <taxon>Caenorhabditis</taxon>
    </lineage>
</organism>
<keyword evidence="8" id="KW-0788">Thiol protease</keyword>
<dbReference type="CDD" id="cd02257">
    <property type="entry name" value="Peptidase_C19"/>
    <property type="match status" value="1"/>
</dbReference>
<protein>
    <recommendedName>
        <fullName evidence="9">Ubiquitin carboxyl-terminal hydrolase 36</fullName>
        <ecNumber evidence="4">3.4.19.12</ecNumber>
    </recommendedName>
    <alternativeName>
        <fullName evidence="12">Deubiquitinating enzyme 36</fullName>
    </alternativeName>
    <alternativeName>
        <fullName evidence="11">Protein scrawny</fullName>
    </alternativeName>
    <alternativeName>
        <fullName evidence="10">Ubiquitin thioesterase 36</fullName>
    </alternativeName>
    <alternativeName>
        <fullName evidence="13">Ubiquitin-specific-processing protease 36</fullName>
    </alternativeName>
</protein>
<proteinExistence type="inferred from homology"/>
<comment type="similarity">
    <text evidence="3">Belongs to the peptidase C19 family.</text>
</comment>
<dbReference type="Gene3D" id="3.90.70.10">
    <property type="entry name" value="Cysteine proteinases"/>
    <property type="match status" value="1"/>
</dbReference>
<evidence type="ECO:0000256" key="13">
    <source>
        <dbReference type="ARBA" id="ARBA00043009"/>
    </source>
</evidence>
<dbReference type="Proteomes" id="UP000230233">
    <property type="component" value="Chromosome V"/>
</dbReference>
<dbReference type="GO" id="GO:0004843">
    <property type="term" value="F:cysteine-type deubiquitinase activity"/>
    <property type="evidence" value="ECO:0007669"/>
    <property type="project" value="UniProtKB-EC"/>
</dbReference>
<keyword evidence="5" id="KW-0645">Protease</keyword>
<gene>
    <name evidence="16" type="primary">Cni-T22F3.2</name>
    <name evidence="16" type="synonym">Cnig_chr_V.g17750</name>
    <name evidence="16" type="ORF">B9Z55_017750</name>
</gene>
<dbReference type="GO" id="GO:0042981">
    <property type="term" value="P:regulation of apoptotic process"/>
    <property type="evidence" value="ECO:0007669"/>
    <property type="project" value="TreeGrafter"/>
</dbReference>
<dbReference type="STRING" id="1611254.A0A2G5TAU1"/>
<feature type="compositionally biased region" description="Polar residues" evidence="14">
    <location>
        <begin position="386"/>
        <end position="402"/>
    </location>
</feature>
<keyword evidence="17" id="KW-1185">Reference proteome</keyword>
<dbReference type="PANTHER" id="PTHR24006:SF758">
    <property type="entry name" value="UBIQUITIN CARBOXYL-TERMINAL HYDROLASE 36"/>
    <property type="match status" value="1"/>
</dbReference>
<dbReference type="EC" id="3.4.19.12" evidence="4"/>